<dbReference type="GO" id="GO:0005886">
    <property type="term" value="C:plasma membrane"/>
    <property type="evidence" value="ECO:0007669"/>
    <property type="project" value="UniProtKB-SubCell"/>
</dbReference>
<dbReference type="EMBL" id="LN734822">
    <property type="protein sequence ID" value="CEL24257.1"/>
    <property type="molecule type" value="Genomic_DNA"/>
</dbReference>
<feature type="transmembrane region" description="Helical" evidence="8">
    <location>
        <begin position="341"/>
        <end position="364"/>
    </location>
</feature>
<dbReference type="GO" id="GO:0015297">
    <property type="term" value="F:antiporter activity"/>
    <property type="evidence" value="ECO:0007669"/>
    <property type="project" value="InterPro"/>
</dbReference>
<dbReference type="GeneID" id="26738871"/>
<evidence type="ECO:0000256" key="4">
    <source>
        <dbReference type="ARBA" id="ARBA00022692"/>
    </source>
</evidence>
<accession>A0A089ZVJ7</accession>
<dbReference type="InterPro" id="IPR002528">
    <property type="entry name" value="MATE_fam"/>
</dbReference>
<dbReference type="Pfam" id="PF01554">
    <property type="entry name" value="MatE"/>
    <property type="match status" value="2"/>
</dbReference>
<keyword evidence="6 8" id="KW-0472">Membrane</keyword>
<feature type="transmembrane region" description="Helical" evidence="8">
    <location>
        <begin position="72"/>
        <end position="97"/>
    </location>
</feature>
<keyword evidence="5 8" id="KW-1133">Transmembrane helix</keyword>
<dbReference type="Proteomes" id="UP000029661">
    <property type="component" value="Chromosome"/>
</dbReference>
<evidence type="ECO:0000256" key="3">
    <source>
        <dbReference type="ARBA" id="ARBA00022475"/>
    </source>
</evidence>
<feature type="transmembrane region" description="Helical" evidence="8">
    <location>
        <begin position="118"/>
        <end position="138"/>
    </location>
</feature>
<dbReference type="RefSeq" id="WP_048085500.1">
    <property type="nucleotide sequence ID" value="NZ_CP006933.1"/>
</dbReference>
<feature type="transmembrane region" description="Helical" evidence="8">
    <location>
        <begin position="376"/>
        <end position="395"/>
    </location>
</feature>
<dbReference type="NCBIfam" id="TIGR00797">
    <property type="entry name" value="matE"/>
    <property type="match status" value="1"/>
</dbReference>
<feature type="transmembrane region" description="Helical" evidence="8">
    <location>
        <begin position="443"/>
        <end position="463"/>
    </location>
</feature>
<dbReference type="CDD" id="cd13147">
    <property type="entry name" value="MATE_MJ0709_like"/>
    <property type="match status" value="1"/>
</dbReference>
<proteinExistence type="predicted"/>
<dbReference type="KEGG" id="mfc:BRM9_1744"/>
<name>A0A089ZVJ7_METFO</name>
<keyword evidence="3" id="KW-1003">Cell membrane</keyword>
<feature type="transmembrane region" description="Helical" evidence="8">
    <location>
        <begin position="158"/>
        <end position="179"/>
    </location>
</feature>
<feature type="region of interest" description="Disordered" evidence="7">
    <location>
        <begin position="1"/>
        <end position="29"/>
    </location>
</feature>
<sequence length="474" mass="50107">MKSNSSSPSPPGSDKNESSGDSGEKTEGVTLITGDPKKAIIKLSGPLIVAMILMSAYNLVDAIWVSGLGGNALAAVGFVTPLFMILVGLSNGIGAGATSAISRCIGARNQEGVNNTAMHTLVITIIISLILTVLLEIFLNPVLSVLGAGETIGLAVSYGQVTFAGTILMLFTGAAYGILRSEGDTKRTMYAMIISAVVNMVLDPILIYLVGWGVAGAAWATVISQALVTVVILYWFLKKKDTYVDLSWKYFKPDLKVTKSILGVGLPASAEFMVMSAVTAILNIILVQVAGTDAVAVYSAGWRVVMMAIIPMAAVGTAVVTVSGVAYGARKYKNLRIAHSYSIKVGLAVAAITGVITFIFAPYIAQIFAYSPETAYLAPTIAAFLQVMCVFYLFVPPGIMSSSIFQGVGKGITSLILTVLRQLLFVAIFAYLLAINFNLGQQGVWWGIVAGDIAGGIVAYIWARLYISRIQRQV</sequence>
<feature type="transmembrane region" description="Helical" evidence="8">
    <location>
        <begin position="217"/>
        <end position="237"/>
    </location>
</feature>
<feature type="transmembrane region" description="Helical" evidence="8">
    <location>
        <begin position="415"/>
        <end position="437"/>
    </location>
</feature>
<protein>
    <submittedName>
        <fullName evidence="9 10">MatE efflux family protein</fullName>
    </submittedName>
</protein>
<evidence type="ECO:0000313" key="9">
    <source>
        <dbReference type="EMBL" id="AIS32554.1"/>
    </source>
</evidence>
<gene>
    <name evidence="9" type="ORF">BRM9_1744</name>
    <name evidence="10" type="ORF">MB9_0613</name>
</gene>
<evidence type="ECO:0000256" key="7">
    <source>
        <dbReference type="SAM" id="MobiDB-lite"/>
    </source>
</evidence>
<dbReference type="AlphaFoldDB" id="A0A089ZVJ7"/>
<evidence type="ECO:0000256" key="6">
    <source>
        <dbReference type="ARBA" id="ARBA00023136"/>
    </source>
</evidence>
<dbReference type="InterPro" id="IPR052031">
    <property type="entry name" value="Membrane_Transporter-Flippase"/>
</dbReference>
<dbReference type="PANTHER" id="PTHR43549:SF2">
    <property type="entry name" value="MULTIDRUG RESISTANCE PROTEIN NORM-RELATED"/>
    <property type="match status" value="1"/>
</dbReference>
<dbReference type="PIRSF" id="PIRSF006603">
    <property type="entry name" value="DinF"/>
    <property type="match status" value="1"/>
</dbReference>
<evidence type="ECO:0000313" key="11">
    <source>
        <dbReference type="Proteomes" id="UP000029661"/>
    </source>
</evidence>
<evidence type="ECO:0000313" key="10">
    <source>
        <dbReference type="EMBL" id="CEL24257.1"/>
    </source>
</evidence>
<dbReference type="STRING" id="2162.BRM9_1744"/>
<reference evidence="10" key="2">
    <citation type="submission" date="2014-09" db="EMBL/GenBank/DDBJ databases">
        <authorList>
            <person name="Bishop-Lilly K.A."/>
            <person name="Broomall S.M."/>
            <person name="Chain P.S."/>
            <person name="Chertkov O."/>
            <person name="Coyne S.R."/>
            <person name="Daligault H.E."/>
            <person name="Davenport K.W."/>
            <person name="Erkkila T."/>
            <person name="Frey K.G."/>
            <person name="Gibbons H.S."/>
            <person name="Gu W."/>
            <person name="Jaissle J."/>
            <person name="Johnson S.L."/>
            <person name="Koroleva G.I."/>
            <person name="Ladner J.T."/>
            <person name="Lo C.-C."/>
            <person name="Minogue T.D."/>
            <person name="Munk C."/>
            <person name="Palacios G.F."/>
            <person name="Redden C.L."/>
            <person name="Rosenzweig C.N."/>
            <person name="Scholz M.B."/>
            <person name="Teshima H."/>
            <person name="Xu Y."/>
        </authorList>
    </citation>
    <scope>NUCLEOTIDE SEQUENCE</scope>
    <source>
        <strain evidence="10">Mb9</strain>
    </source>
</reference>
<dbReference type="Proteomes" id="UP000062768">
    <property type="component" value="Chromosome I"/>
</dbReference>
<evidence type="ECO:0000256" key="2">
    <source>
        <dbReference type="ARBA" id="ARBA00022448"/>
    </source>
</evidence>
<dbReference type="OrthoDB" id="214119at2157"/>
<evidence type="ECO:0000256" key="8">
    <source>
        <dbReference type="SAM" id="Phobius"/>
    </source>
</evidence>
<feature type="compositionally biased region" description="Basic and acidic residues" evidence="7">
    <location>
        <begin position="14"/>
        <end position="27"/>
    </location>
</feature>
<reference evidence="9" key="1">
    <citation type="submission" date="2013-12" db="EMBL/GenBank/DDBJ databases">
        <title>The complete genome sequence of Methanobacterium sp. BRM9.</title>
        <authorList>
            <consortium name="Pastoral Greenhouse Gas Research Consortium"/>
            <person name="Kelly W.J."/>
            <person name="Leahy S.C."/>
            <person name="Perry R."/>
            <person name="Li D."/>
            <person name="Altermann E."/>
            <person name="Lambie S.C."/>
            <person name="Attwood G.T."/>
        </authorList>
    </citation>
    <scope>NUCLEOTIDE SEQUENCE [LARGE SCALE GENOMIC DNA]</scope>
    <source>
        <strain evidence="9">BRM9</strain>
    </source>
</reference>
<keyword evidence="4 8" id="KW-0812">Transmembrane</keyword>
<comment type="subcellular location">
    <subcellularLocation>
        <location evidence="1">Cell membrane</location>
        <topology evidence="1">Multi-pass membrane protein</topology>
    </subcellularLocation>
</comment>
<evidence type="ECO:0000256" key="5">
    <source>
        <dbReference type="ARBA" id="ARBA00022989"/>
    </source>
</evidence>
<feature type="transmembrane region" description="Helical" evidence="8">
    <location>
        <begin position="47"/>
        <end position="66"/>
    </location>
</feature>
<dbReference type="GO" id="GO:0042910">
    <property type="term" value="F:xenobiotic transmembrane transporter activity"/>
    <property type="evidence" value="ECO:0007669"/>
    <property type="project" value="InterPro"/>
</dbReference>
<dbReference type="PATRIC" id="fig|2162.10.peg.639"/>
<organism evidence="9 11">
    <name type="scientific">Methanobacterium formicicum</name>
    <dbReference type="NCBI Taxonomy" id="2162"/>
    <lineage>
        <taxon>Archaea</taxon>
        <taxon>Methanobacteriati</taxon>
        <taxon>Methanobacteriota</taxon>
        <taxon>Methanomada group</taxon>
        <taxon>Methanobacteria</taxon>
        <taxon>Methanobacteriales</taxon>
        <taxon>Methanobacteriaceae</taxon>
        <taxon>Methanobacterium</taxon>
    </lineage>
</organism>
<keyword evidence="2" id="KW-0813">Transport</keyword>
<evidence type="ECO:0000313" key="12">
    <source>
        <dbReference type="Proteomes" id="UP000062768"/>
    </source>
</evidence>
<feature type="transmembrane region" description="Helical" evidence="8">
    <location>
        <begin position="257"/>
        <end position="285"/>
    </location>
</feature>
<feature type="transmembrane region" description="Helical" evidence="8">
    <location>
        <begin position="305"/>
        <end position="329"/>
    </location>
</feature>
<feature type="transmembrane region" description="Helical" evidence="8">
    <location>
        <begin position="191"/>
        <end position="211"/>
    </location>
</feature>
<dbReference type="PANTHER" id="PTHR43549">
    <property type="entry name" value="MULTIDRUG RESISTANCE PROTEIN YPNP-RELATED"/>
    <property type="match status" value="1"/>
</dbReference>
<dbReference type="EMBL" id="CP006933">
    <property type="protein sequence ID" value="AIS32554.1"/>
    <property type="molecule type" value="Genomic_DNA"/>
</dbReference>
<dbReference type="InterPro" id="IPR048279">
    <property type="entry name" value="MdtK-like"/>
</dbReference>
<keyword evidence="12" id="KW-1185">Reference proteome</keyword>
<evidence type="ECO:0000256" key="1">
    <source>
        <dbReference type="ARBA" id="ARBA00004651"/>
    </source>
</evidence>